<feature type="signal peptide" evidence="1">
    <location>
        <begin position="1"/>
        <end position="23"/>
    </location>
</feature>
<sequence>MKKGIALLAAVFVFMFSTVIAFAEGASASIYYGKRSDTSNPVYLNAGHNLRIQVSNDGSSESAVYYEVYSGWNNVRDRGTIAPGRGINKIKGLPEGEYRIYIKCKYGDHCRAKAIISD</sequence>
<dbReference type="RefSeq" id="WP_379862764.1">
    <property type="nucleotide sequence ID" value="NZ_JBHTBW010000001.1"/>
</dbReference>
<dbReference type="EMBL" id="JBHTBW010000001">
    <property type="protein sequence ID" value="MFC7439580.1"/>
    <property type="molecule type" value="Genomic_DNA"/>
</dbReference>
<accession>A0ABW2REX9</accession>
<evidence type="ECO:0000313" key="2">
    <source>
        <dbReference type="EMBL" id="MFC7439580.1"/>
    </source>
</evidence>
<evidence type="ECO:0000313" key="3">
    <source>
        <dbReference type="Proteomes" id="UP001596500"/>
    </source>
</evidence>
<organism evidence="2 3">
    <name type="scientific">Laceyella putida</name>
    <dbReference type="NCBI Taxonomy" id="110101"/>
    <lineage>
        <taxon>Bacteria</taxon>
        <taxon>Bacillati</taxon>
        <taxon>Bacillota</taxon>
        <taxon>Bacilli</taxon>
        <taxon>Bacillales</taxon>
        <taxon>Thermoactinomycetaceae</taxon>
        <taxon>Laceyella</taxon>
    </lineage>
</organism>
<proteinExistence type="predicted"/>
<evidence type="ECO:0000256" key="1">
    <source>
        <dbReference type="SAM" id="SignalP"/>
    </source>
</evidence>
<keyword evidence="3" id="KW-1185">Reference proteome</keyword>
<feature type="chain" id="PRO_5046990449" evidence="1">
    <location>
        <begin position="24"/>
        <end position="118"/>
    </location>
</feature>
<protein>
    <submittedName>
        <fullName evidence="2">Uncharacterized protein</fullName>
    </submittedName>
</protein>
<name>A0ABW2REX9_9BACL</name>
<reference evidence="3" key="1">
    <citation type="journal article" date="2019" name="Int. J. Syst. Evol. Microbiol.">
        <title>The Global Catalogue of Microorganisms (GCM) 10K type strain sequencing project: providing services to taxonomists for standard genome sequencing and annotation.</title>
        <authorList>
            <consortium name="The Broad Institute Genomics Platform"/>
            <consortium name="The Broad Institute Genome Sequencing Center for Infectious Disease"/>
            <person name="Wu L."/>
            <person name="Ma J."/>
        </authorList>
    </citation>
    <scope>NUCLEOTIDE SEQUENCE [LARGE SCALE GENOMIC DNA]</scope>
    <source>
        <strain evidence="3">CGMCC 1.12942</strain>
    </source>
</reference>
<comment type="caution">
    <text evidence="2">The sequence shown here is derived from an EMBL/GenBank/DDBJ whole genome shotgun (WGS) entry which is preliminary data.</text>
</comment>
<dbReference type="Proteomes" id="UP001596500">
    <property type="component" value="Unassembled WGS sequence"/>
</dbReference>
<gene>
    <name evidence="2" type="ORF">ACFQNG_00130</name>
</gene>
<keyword evidence="1" id="KW-0732">Signal</keyword>